<dbReference type="Proteomes" id="UP000183832">
    <property type="component" value="Unassembled WGS sequence"/>
</dbReference>
<proteinExistence type="predicted"/>
<organism evidence="1 2">
    <name type="scientific">Clunio marinus</name>
    <dbReference type="NCBI Taxonomy" id="568069"/>
    <lineage>
        <taxon>Eukaryota</taxon>
        <taxon>Metazoa</taxon>
        <taxon>Ecdysozoa</taxon>
        <taxon>Arthropoda</taxon>
        <taxon>Hexapoda</taxon>
        <taxon>Insecta</taxon>
        <taxon>Pterygota</taxon>
        <taxon>Neoptera</taxon>
        <taxon>Endopterygota</taxon>
        <taxon>Diptera</taxon>
        <taxon>Nematocera</taxon>
        <taxon>Chironomoidea</taxon>
        <taxon>Chironomidae</taxon>
        <taxon>Clunio</taxon>
    </lineage>
</organism>
<evidence type="ECO:0000313" key="2">
    <source>
        <dbReference type="Proteomes" id="UP000183832"/>
    </source>
</evidence>
<dbReference type="AlphaFoldDB" id="A0A1J1HLS7"/>
<dbReference type="EMBL" id="CVRI01000010">
    <property type="protein sequence ID" value="CRK89016.1"/>
    <property type="molecule type" value="Genomic_DNA"/>
</dbReference>
<keyword evidence="2" id="KW-1185">Reference proteome</keyword>
<evidence type="ECO:0000313" key="1">
    <source>
        <dbReference type="EMBL" id="CRK89016.1"/>
    </source>
</evidence>
<sequence>MALSKCKNMSEADQLEKEAKQNTVEISIQFSLAIEFEELRNKKNSLSNVNSNLFLLELRVIVYDHKSLTLIMERQLNNVNRSVLNLSMANGSQCLDCGTLYKC</sequence>
<reference evidence="1 2" key="1">
    <citation type="submission" date="2015-04" db="EMBL/GenBank/DDBJ databases">
        <authorList>
            <person name="Syromyatnikov M.Y."/>
            <person name="Popov V.N."/>
        </authorList>
    </citation>
    <scope>NUCLEOTIDE SEQUENCE [LARGE SCALE GENOMIC DNA]</scope>
</reference>
<protein>
    <submittedName>
        <fullName evidence="1">CLUMA_CG002722, isoform A</fullName>
    </submittedName>
</protein>
<gene>
    <name evidence="1" type="ORF">CLUMA_CG002722</name>
</gene>
<accession>A0A1J1HLS7</accession>
<name>A0A1J1HLS7_9DIPT</name>